<dbReference type="Proteomes" id="UP000676336">
    <property type="component" value="Unassembled WGS sequence"/>
</dbReference>
<evidence type="ECO:0000313" key="2">
    <source>
        <dbReference type="EMBL" id="CAF4177090.1"/>
    </source>
</evidence>
<dbReference type="EMBL" id="CAJOBI010014505">
    <property type="protein sequence ID" value="CAF4177090.1"/>
    <property type="molecule type" value="Genomic_DNA"/>
</dbReference>
<protein>
    <recommendedName>
        <fullName evidence="1">Saccharopine dehydrogenase-like C-terminal domain-containing protein</fullName>
    </recommendedName>
</protein>
<comment type="caution">
    <text evidence="2">The sequence shown here is derived from an EMBL/GenBank/DDBJ whole genome shotgun (WGS) entry which is preliminary data.</text>
</comment>
<evidence type="ECO:0000313" key="3">
    <source>
        <dbReference type="Proteomes" id="UP000676336"/>
    </source>
</evidence>
<accession>A0A8S2RMS0</accession>
<dbReference type="AlphaFoldDB" id="A0A8S2RMS0"/>
<dbReference type="InterPro" id="IPR023181">
    <property type="entry name" value="Homospermid_syn-like_C"/>
</dbReference>
<reference evidence="2" key="1">
    <citation type="submission" date="2021-02" db="EMBL/GenBank/DDBJ databases">
        <authorList>
            <person name="Nowell W R."/>
        </authorList>
    </citation>
    <scope>NUCLEOTIDE SEQUENCE</scope>
</reference>
<feature type="non-terminal residue" evidence="2">
    <location>
        <position position="107"/>
    </location>
</feature>
<organism evidence="2 3">
    <name type="scientific">Rotaria magnacalcarata</name>
    <dbReference type="NCBI Taxonomy" id="392030"/>
    <lineage>
        <taxon>Eukaryota</taxon>
        <taxon>Metazoa</taxon>
        <taxon>Spiralia</taxon>
        <taxon>Gnathifera</taxon>
        <taxon>Rotifera</taxon>
        <taxon>Eurotatoria</taxon>
        <taxon>Bdelloidea</taxon>
        <taxon>Philodinida</taxon>
        <taxon>Philodinidae</taxon>
        <taxon>Rotaria</taxon>
    </lineage>
</organism>
<dbReference type="Pfam" id="PF16653">
    <property type="entry name" value="Sacchrp_dh_C"/>
    <property type="match status" value="1"/>
</dbReference>
<gene>
    <name evidence="2" type="ORF">SMN809_LOCUS20850</name>
</gene>
<name>A0A8S2RMS0_9BILA</name>
<dbReference type="Gene3D" id="3.30.360.30">
    <property type="entry name" value="homospermidine synthase like"/>
    <property type="match status" value="1"/>
</dbReference>
<dbReference type="InterPro" id="IPR032095">
    <property type="entry name" value="Sacchrp_dh-like_C"/>
</dbReference>
<evidence type="ECO:0000259" key="1">
    <source>
        <dbReference type="Pfam" id="PF16653"/>
    </source>
</evidence>
<proteinExistence type="predicted"/>
<sequence length="107" mass="11915">KTLISPGEKSDLQKALKTKDYPQLAYLLDIKAIHISERDTQLTNDPKKVNEFVNTWSIDGLAEEAVAPAEMGWGTHEKIVPGGAFFHDEKEGPCNQICLTTKGMNTW</sequence>
<feature type="non-terminal residue" evidence="2">
    <location>
        <position position="1"/>
    </location>
</feature>
<feature type="domain" description="Saccharopine dehydrogenase-like C-terminal" evidence="1">
    <location>
        <begin position="23"/>
        <end position="88"/>
    </location>
</feature>